<dbReference type="EMBL" id="JBHEZZ010000005">
    <property type="protein sequence ID" value="MFC1401814.1"/>
    <property type="molecule type" value="Genomic_DNA"/>
</dbReference>
<name>A0ABV6UK36_9ACTN</name>
<dbReference type="Proteomes" id="UP001592528">
    <property type="component" value="Unassembled WGS sequence"/>
</dbReference>
<comment type="caution">
    <text evidence="1">The sequence shown here is derived from an EMBL/GenBank/DDBJ whole genome shotgun (WGS) entry which is preliminary data.</text>
</comment>
<evidence type="ECO:0000313" key="2">
    <source>
        <dbReference type="Proteomes" id="UP001592528"/>
    </source>
</evidence>
<organism evidence="1 2">
    <name type="scientific">Streptacidiphilus cavernicola</name>
    <dbReference type="NCBI Taxonomy" id="3342716"/>
    <lineage>
        <taxon>Bacteria</taxon>
        <taxon>Bacillati</taxon>
        <taxon>Actinomycetota</taxon>
        <taxon>Actinomycetes</taxon>
        <taxon>Kitasatosporales</taxon>
        <taxon>Streptomycetaceae</taxon>
        <taxon>Streptacidiphilus</taxon>
    </lineage>
</organism>
<dbReference type="RefSeq" id="WP_157623829.1">
    <property type="nucleotide sequence ID" value="NZ_JBHEZZ010000005.1"/>
</dbReference>
<sequence>MTGKLGDRIQRDSLSYAAASLVLLAGSLLALGGCTQNQCSNNSVCGEKNTATGLNGSQPAAAGDANLKISVDMNPFHAGSGDLIEAYGRDQEWMLPDHQVIKGDPGYASPDSFYLFAKSFHGVAVGKLVFGVTIQNLSGGVVYLRSMQIVNLVCSGSAQGTHIWEGGGADPVTPRAIVIDLDAKRPMPLYYPKIVNLNPSSETPGTFGFQVPGGQTEQFDIAALLTKSRRSCGFGLAMDTVINGKVETLSITDSGQPFRIDGSLGGSYWMYNGGGGPATWSRVGAVANTQSRLSGPNQALAVTDP</sequence>
<accession>A0ABV6UK36</accession>
<protein>
    <submittedName>
        <fullName evidence="1">Uncharacterized protein</fullName>
    </submittedName>
</protein>
<proteinExistence type="predicted"/>
<evidence type="ECO:0000313" key="1">
    <source>
        <dbReference type="EMBL" id="MFC1401814.1"/>
    </source>
</evidence>
<reference evidence="1 2" key="1">
    <citation type="submission" date="2024-09" db="EMBL/GenBank/DDBJ databases">
        <authorList>
            <person name="Lee S.D."/>
        </authorList>
    </citation>
    <scope>NUCLEOTIDE SEQUENCE [LARGE SCALE GENOMIC DNA]</scope>
    <source>
        <strain evidence="1 2">N1-5</strain>
    </source>
</reference>
<keyword evidence="2" id="KW-1185">Reference proteome</keyword>
<dbReference type="PROSITE" id="PS51257">
    <property type="entry name" value="PROKAR_LIPOPROTEIN"/>
    <property type="match status" value="1"/>
</dbReference>
<gene>
    <name evidence="1" type="ORF">ACEZDJ_10995</name>
</gene>